<dbReference type="EMBL" id="RZHH01000003">
    <property type="protein sequence ID" value="RYJ08619.1"/>
    <property type="molecule type" value="Genomic_DNA"/>
</dbReference>
<organism evidence="2 3">
    <name type="scientific">Halogeometricum borinquense</name>
    <dbReference type="NCBI Taxonomy" id="60847"/>
    <lineage>
        <taxon>Archaea</taxon>
        <taxon>Methanobacteriati</taxon>
        <taxon>Methanobacteriota</taxon>
        <taxon>Stenosarchaea group</taxon>
        <taxon>Halobacteria</taxon>
        <taxon>Halobacteriales</taxon>
        <taxon>Haloferacaceae</taxon>
        <taxon>Halogeometricum</taxon>
    </lineage>
</organism>
<reference evidence="2 3" key="1">
    <citation type="submission" date="2018-12" db="EMBL/GenBank/DDBJ databases">
        <title>Genome analysis provides insights into bioremediation potentialities of Halogeometricum borinquense strain N11.</title>
        <authorList>
            <person name="Najjari A."/>
            <person name="Youssef N."/>
            <person name="Fhoula I."/>
            <person name="Ben Dhia O."/>
            <person name="Mahjoubi M."/>
            <person name="Ouzari H.I."/>
            <person name="Cherif A."/>
        </authorList>
    </citation>
    <scope>NUCLEOTIDE SEQUENCE [LARGE SCALE GENOMIC DNA]</scope>
    <source>
        <strain evidence="2 3">N11</strain>
    </source>
</reference>
<dbReference type="AlphaFoldDB" id="A0A482T9I8"/>
<name>A0A482T9I8_9EURY</name>
<evidence type="ECO:0000256" key="1">
    <source>
        <dbReference type="SAM" id="MobiDB-lite"/>
    </source>
</evidence>
<gene>
    <name evidence="2" type="ORF">ELS19_19205</name>
</gene>
<dbReference type="PROSITE" id="PS51318">
    <property type="entry name" value="TAT"/>
    <property type="match status" value="1"/>
</dbReference>
<feature type="region of interest" description="Disordered" evidence="1">
    <location>
        <begin position="253"/>
        <end position="277"/>
    </location>
</feature>
<evidence type="ECO:0000313" key="2">
    <source>
        <dbReference type="EMBL" id="RYJ08619.1"/>
    </source>
</evidence>
<dbReference type="RefSeq" id="WP_129786552.1">
    <property type="nucleotide sequence ID" value="NZ_RZHH01000003.1"/>
</dbReference>
<sequence>MSQDIPENVSRRSLLKTTSLGIAGVPVIGTLTEGVAAADNYPYDKIKNKEDSTTIRYTKNAVWHNNVQISVSSTLQHIGSKYTPGDKRWNHKFGINTQAVAYHTDADELRSNIKNQSTKAKKLGGSDSSLELNGKPVGSDYVGAMPSSNTEDVEEVFTTALTATAGLLNAKFAVASAATSIANSLKEAGSRSCKQAADCMEYEWTYLSDKKEVSHQAKWWATTDKEEWGNFEVATQADSETAISFVVTVGPDYGNSLPTDPPSRTGSQEVTTTESHPNYMTREELDNLSKSASLMDSGIPEPESMDADTAKKFGVEELDSSETIVVDGEQKEVTHVAKDMPTQIYGLEPKEKYK</sequence>
<feature type="compositionally biased region" description="Polar residues" evidence="1">
    <location>
        <begin position="256"/>
        <end position="277"/>
    </location>
</feature>
<proteinExistence type="predicted"/>
<dbReference type="Proteomes" id="UP000294028">
    <property type="component" value="Unassembled WGS sequence"/>
</dbReference>
<evidence type="ECO:0000313" key="3">
    <source>
        <dbReference type="Proteomes" id="UP000294028"/>
    </source>
</evidence>
<accession>A0A482T9I8</accession>
<protein>
    <submittedName>
        <fullName evidence="2">Uncharacterized protein</fullName>
    </submittedName>
</protein>
<dbReference type="InterPro" id="IPR006311">
    <property type="entry name" value="TAT_signal"/>
</dbReference>
<comment type="caution">
    <text evidence="2">The sequence shown here is derived from an EMBL/GenBank/DDBJ whole genome shotgun (WGS) entry which is preliminary data.</text>
</comment>